<name>A0AAV2ARQ5_9ARAC</name>
<evidence type="ECO:0000313" key="3">
    <source>
        <dbReference type="EMBL" id="CAL1286095.1"/>
    </source>
</evidence>
<keyword evidence="4" id="KW-1185">Reference proteome</keyword>
<keyword evidence="1" id="KW-0472">Membrane</keyword>
<keyword evidence="1" id="KW-0812">Transmembrane</keyword>
<accession>A0AAV2ARQ5</accession>
<organism evidence="3 4">
    <name type="scientific">Larinioides sclopetarius</name>
    <dbReference type="NCBI Taxonomy" id="280406"/>
    <lineage>
        <taxon>Eukaryota</taxon>
        <taxon>Metazoa</taxon>
        <taxon>Ecdysozoa</taxon>
        <taxon>Arthropoda</taxon>
        <taxon>Chelicerata</taxon>
        <taxon>Arachnida</taxon>
        <taxon>Araneae</taxon>
        <taxon>Araneomorphae</taxon>
        <taxon>Entelegynae</taxon>
        <taxon>Araneoidea</taxon>
        <taxon>Araneidae</taxon>
        <taxon>Larinioides</taxon>
    </lineage>
</organism>
<dbReference type="AlphaFoldDB" id="A0AAV2ARQ5"/>
<reference evidence="3 4" key="1">
    <citation type="submission" date="2024-04" db="EMBL/GenBank/DDBJ databases">
        <authorList>
            <person name="Rising A."/>
            <person name="Reimegard J."/>
            <person name="Sonavane S."/>
            <person name="Akerstrom W."/>
            <person name="Nylinder S."/>
            <person name="Hedman E."/>
            <person name="Kallberg Y."/>
        </authorList>
    </citation>
    <scope>NUCLEOTIDE SEQUENCE [LARGE SCALE GENOMIC DNA]</scope>
</reference>
<dbReference type="Proteomes" id="UP001497382">
    <property type="component" value="Unassembled WGS sequence"/>
</dbReference>
<dbReference type="SUPFAM" id="SSF57302">
    <property type="entry name" value="Snake toxin-like"/>
    <property type="match status" value="1"/>
</dbReference>
<sequence length="124" mass="14055">MQRFNKFSVVACFCAALSMAAALKCYRCGKYTPDGTGSVIPCYTYNQTDLKECRPRDKYCLKYLNEGIVVRDCAYECKTGVHELSEFFCCQEDGCNTAPTPLRPAWTVLLVVVVHLALWVRYLT</sequence>
<proteinExistence type="predicted"/>
<feature type="signal peptide" evidence="2">
    <location>
        <begin position="1"/>
        <end position="22"/>
    </location>
</feature>
<protein>
    <submittedName>
        <fullName evidence="3">Uncharacterized protein</fullName>
    </submittedName>
</protein>
<keyword evidence="1" id="KW-1133">Transmembrane helix</keyword>
<dbReference type="EMBL" id="CAXIEN010000198">
    <property type="protein sequence ID" value="CAL1286095.1"/>
    <property type="molecule type" value="Genomic_DNA"/>
</dbReference>
<dbReference type="InterPro" id="IPR045860">
    <property type="entry name" value="Snake_toxin-like_sf"/>
</dbReference>
<comment type="caution">
    <text evidence="3">The sequence shown here is derived from an EMBL/GenBank/DDBJ whole genome shotgun (WGS) entry which is preliminary data.</text>
</comment>
<gene>
    <name evidence="3" type="ORF">LARSCL_LOCUS14053</name>
</gene>
<feature type="transmembrane region" description="Helical" evidence="1">
    <location>
        <begin position="105"/>
        <end position="123"/>
    </location>
</feature>
<evidence type="ECO:0000313" key="4">
    <source>
        <dbReference type="Proteomes" id="UP001497382"/>
    </source>
</evidence>
<feature type="chain" id="PRO_5043774382" evidence="2">
    <location>
        <begin position="23"/>
        <end position="124"/>
    </location>
</feature>
<keyword evidence="2" id="KW-0732">Signal</keyword>
<evidence type="ECO:0000256" key="1">
    <source>
        <dbReference type="SAM" id="Phobius"/>
    </source>
</evidence>
<evidence type="ECO:0000256" key="2">
    <source>
        <dbReference type="SAM" id="SignalP"/>
    </source>
</evidence>